<dbReference type="Proteomes" id="UP000004382">
    <property type="component" value="Unassembled WGS sequence"/>
</dbReference>
<proteinExistence type="predicted"/>
<evidence type="ECO:0008006" key="3">
    <source>
        <dbReference type="Google" id="ProtNLM"/>
    </source>
</evidence>
<evidence type="ECO:0000313" key="2">
    <source>
        <dbReference type="Proteomes" id="UP000004382"/>
    </source>
</evidence>
<accession>H1KD77</accession>
<name>H1KD77_METEX</name>
<comment type="caution">
    <text evidence="1">The sequence shown here is derived from an EMBL/GenBank/DDBJ whole genome shotgun (WGS) entry which is preliminary data.</text>
</comment>
<dbReference type="SUPFAM" id="SSF53335">
    <property type="entry name" value="S-adenosyl-L-methionine-dependent methyltransferases"/>
    <property type="match status" value="1"/>
</dbReference>
<dbReference type="Pfam" id="PF13489">
    <property type="entry name" value="Methyltransf_23"/>
    <property type="match status" value="1"/>
</dbReference>
<dbReference type="AlphaFoldDB" id="H1KD77"/>
<gene>
    <name evidence="1" type="ORF">MetexDRAFT_0589</name>
</gene>
<evidence type="ECO:0000313" key="1">
    <source>
        <dbReference type="EMBL" id="EHP94508.1"/>
    </source>
</evidence>
<sequence>MPETAYNEAFYDQQADGSALSAKVVLGCLFERYAPSSAVDIGCGVGTWLAACRDMAVPTLLGVDGEYVDRTRMRIDDSLFRSADITDPAALAAATGGARFDLAISLEVAEHLDPVHAASFVDSLTALSDVVLFSAAIPYQGGTHHVNEAWPEFWAILFRARGYEVVDLFRDRLWGDHRVSFWYRQNAVVYVRRDSEAMKSFVGAVGLRFPLSAVHPEMLAWASARLGRAPDGNLDRDREIHAGLVVAYLNDAERPPPCRHAYGPEFDYRYGGLKERLPAPVRRAAKALLRVVAG</sequence>
<protein>
    <recommendedName>
        <fullName evidence="3">Methyltransferase type 12</fullName>
    </recommendedName>
</protein>
<dbReference type="InterPro" id="IPR029063">
    <property type="entry name" value="SAM-dependent_MTases_sf"/>
</dbReference>
<organism evidence="1 2">
    <name type="scientific">Methylorubrum extorquens DSM 13060</name>
    <dbReference type="NCBI Taxonomy" id="882800"/>
    <lineage>
        <taxon>Bacteria</taxon>
        <taxon>Pseudomonadati</taxon>
        <taxon>Pseudomonadota</taxon>
        <taxon>Alphaproteobacteria</taxon>
        <taxon>Hyphomicrobiales</taxon>
        <taxon>Methylobacteriaceae</taxon>
        <taxon>Methylorubrum</taxon>
    </lineage>
</organism>
<dbReference type="RefSeq" id="WP_003596914.1">
    <property type="nucleotide sequence ID" value="NZ_AGJK01000008.1"/>
</dbReference>
<dbReference type="Gene3D" id="3.40.50.150">
    <property type="entry name" value="Vaccinia Virus protein VP39"/>
    <property type="match status" value="1"/>
</dbReference>
<dbReference type="EMBL" id="AGJK01000008">
    <property type="protein sequence ID" value="EHP94508.1"/>
    <property type="molecule type" value="Genomic_DNA"/>
</dbReference>
<dbReference type="PATRIC" id="fig|882800.3.peg.556"/>
<reference evidence="1 2" key="1">
    <citation type="submission" date="2011-09" db="EMBL/GenBank/DDBJ databases">
        <title>The draft genome of Methylobacterium extorquens DSM 13060.</title>
        <authorList>
            <consortium name="US DOE Joint Genome Institute (JGI-PGF)"/>
            <person name="Lucas S."/>
            <person name="Han J."/>
            <person name="Lapidus A."/>
            <person name="Cheng J.-F."/>
            <person name="Goodwin L."/>
            <person name="Pitluck S."/>
            <person name="Peters L."/>
            <person name="Land M.L."/>
            <person name="Hauser L."/>
            <person name="Koskimaki J."/>
            <person name="Halonen O."/>
            <person name="Pirttila A."/>
            <person name="Frank C."/>
            <person name="Woyke T.J."/>
        </authorList>
    </citation>
    <scope>NUCLEOTIDE SEQUENCE [LARGE SCALE GENOMIC DNA]</scope>
    <source>
        <strain evidence="1 2">DSM 13060</strain>
    </source>
</reference>